<protein>
    <recommendedName>
        <fullName evidence="1">BTB domain-containing protein</fullName>
    </recommendedName>
</protein>
<dbReference type="InterPro" id="IPR000210">
    <property type="entry name" value="BTB/POZ_dom"/>
</dbReference>
<dbReference type="OrthoDB" id="6359816at2759"/>
<dbReference type="InterPro" id="IPR011333">
    <property type="entry name" value="SKP1/BTB/POZ_sf"/>
</dbReference>
<evidence type="ECO:0000313" key="2">
    <source>
        <dbReference type="EMBL" id="KAF4632013.1"/>
    </source>
</evidence>
<dbReference type="EMBL" id="JAAMPI010000388">
    <property type="protein sequence ID" value="KAF4632013.1"/>
    <property type="molecule type" value="Genomic_DNA"/>
</dbReference>
<dbReference type="Gene3D" id="3.30.710.10">
    <property type="entry name" value="Potassium Channel Kv1.1, Chain A"/>
    <property type="match status" value="1"/>
</dbReference>
<reference evidence="2 3" key="1">
    <citation type="submission" date="2020-03" db="EMBL/GenBank/DDBJ databases">
        <title>Draft Genome Sequence of Cudoniella acicularis.</title>
        <authorList>
            <person name="Buettner E."/>
            <person name="Kellner H."/>
        </authorList>
    </citation>
    <scope>NUCLEOTIDE SEQUENCE [LARGE SCALE GENOMIC DNA]</scope>
    <source>
        <strain evidence="2 3">DSM 108380</strain>
    </source>
</reference>
<evidence type="ECO:0000313" key="3">
    <source>
        <dbReference type="Proteomes" id="UP000566819"/>
    </source>
</evidence>
<dbReference type="Pfam" id="PF00651">
    <property type="entry name" value="BTB"/>
    <property type="match status" value="1"/>
</dbReference>
<dbReference type="Proteomes" id="UP000566819">
    <property type="component" value="Unassembled WGS sequence"/>
</dbReference>
<sequence>MSTKQSHRKLNDLFSKHNTRQVRMANTSTSSTTANFLGEALGNQTVKIYVGEKRKEFLVHKDLLCKTSDFFAKGFNGGFKESQEGEMYLPEDSPGAFFFLVDWIYRSTLPTTFTEAHIPDLYRLYILADKLCIPTLKDKTMDSIQILAKELETNGNVGDAFISKDIVLEVFSKFSWMEKLPKFIIWLMVDIFLHREKGRKLEVKASDLNLDDLKYVWDISKENFEISLSFQVRMLTWETSDCLWNPRNGQMEESNNRCVFHSHPEDNCK</sequence>
<comment type="caution">
    <text evidence="2">The sequence shown here is derived from an EMBL/GenBank/DDBJ whole genome shotgun (WGS) entry which is preliminary data.</text>
</comment>
<dbReference type="SUPFAM" id="SSF54695">
    <property type="entry name" value="POZ domain"/>
    <property type="match status" value="1"/>
</dbReference>
<accession>A0A8H4RMV3</accession>
<dbReference type="AlphaFoldDB" id="A0A8H4RMV3"/>
<organism evidence="2 3">
    <name type="scientific">Cudoniella acicularis</name>
    <dbReference type="NCBI Taxonomy" id="354080"/>
    <lineage>
        <taxon>Eukaryota</taxon>
        <taxon>Fungi</taxon>
        <taxon>Dikarya</taxon>
        <taxon>Ascomycota</taxon>
        <taxon>Pezizomycotina</taxon>
        <taxon>Leotiomycetes</taxon>
        <taxon>Helotiales</taxon>
        <taxon>Tricladiaceae</taxon>
        <taxon>Cudoniella</taxon>
    </lineage>
</organism>
<keyword evidence="3" id="KW-1185">Reference proteome</keyword>
<gene>
    <name evidence="2" type="ORF">G7Y89_g6109</name>
</gene>
<dbReference type="PANTHER" id="PTHR47843">
    <property type="entry name" value="BTB DOMAIN-CONTAINING PROTEIN-RELATED"/>
    <property type="match status" value="1"/>
</dbReference>
<evidence type="ECO:0000259" key="1">
    <source>
        <dbReference type="PROSITE" id="PS50097"/>
    </source>
</evidence>
<dbReference type="PROSITE" id="PS50097">
    <property type="entry name" value="BTB"/>
    <property type="match status" value="1"/>
</dbReference>
<dbReference type="SMART" id="SM00225">
    <property type="entry name" value="BTB"/>
    <property type="match status" value="1"/>
</dbReference>
<name>A0A8H4RMV3_9HELO</name>
<dbReference type="PANTHER" id="PTHR47843:SF7">
    <property type="entry name" value="BTB DOMAIN-CONTAINING PROTEIN"/>
    <property type="match status" value="1"/>
</dbReference>
<dbReference type="CDD" id="cd18186">
    <property type="entry name" value="BTB_POZ_ZBTB_KLHL-like"/>
    <property type="match status" value="1"/>
</dbReference>
<proteinExistence type="predicted"/>
<feature type="domain" description="BTB" evidence="1">
    <location>
        <begin position="44"/>
        <end position="113"/>
    </location>
</feature>